<dbReference type="KEGG" id="fau:Fraau_1518"/>
<dbReference type="Proteomes" id="UP000005234">
    <property type="component" value="Chromosome"/>
</dbReference>
<dbReference type="InterPro" id="IPR022998">
    <property type="entry name" value="ThiamineP_synth_TenI"/>
</dbReference>
<proteinExistence type="predicted"/>
<dbReference type="HOGENOM" id="CLU_018272_3_3_6"/>
<dbReference type="eggNOG" id="COG0352">
    <property type="taxonomic scope" value="Bacteria"/>
</dbReference>
<protein>
    <submittedName>
        <fullName evidence="4">Thiamine monophosphate synthase</fullName>
    </submittedName>
</protein>
<keyword evidence="2" id="KW-0784">Thiamine biosynthesis</keyword>
<accession>H8L691</accession>
<sequence>MIVLPRFYPLTDSAAGVERLAAAGARLIQLRIKSASHATLRQEVLASQASCRRHGAGLVLNDYWALAIELGVEWVHLGQEDLDQADWSACRRCGLKLGLSTHDDAELERALAHAPDYLALGPVWPSRLKPMHWAAQGVERIAEWKRRVGERPLVAIGGITLERAPICLAAGADVLAVSTDISAASDPAARTRDWVRLVQRAPAA</sequence>
<feature type="domain" description="Thiamine phosphate synthase/TenI" evidence="3">
    <location>
        <begin position="11"/>
        <end position="181"/>
    </location>
</feature>
<evidence type="ECO:0000256" key="2">
    <source>
        <dbReference type="ARBA" id="ARBA00022977"/>
    </source>
</evidence>
<dbReference type="AlphaFoldDB" id="H8L691"/>
<dbReference type="InterPro" id="IPR013785">
    <property type="entry name" value="Aldolase_TIM"/>
</dbReference>
<dbReference type="Gene3D" id="3.20.20.70">
    <property type="entry name" value="Aldolase class I"/>
    <property type="match status" value="1"/>
</dbReference>
<dbReference type="PANTHER" id="PTHR20857">
    <property type="entry name" value="THIAMINE-PHOSPHATE PYROPHOSPHORYLASE"/>
    <property type="match status" value="1"/>
</dbReference>
<reference evidence="4" key="1">
    <citation type="submission" date="2012-02" db="EMBL/GenBank/DDBJ databases">
        <title>The complete genome of Frateuria aurantia DSM 6220.</title>
        <authorList>
            <consortium name="US DOE Joint Genome Institute (JGI-PGF)"/>
            <person name="Lucas S."/>
            <person name="Copeland A."/>
            <person name="Lapidus A."/>
            <person name="Glavina del Rio T."/>
            <person name="Dalin E."/>
            <person name="Tice H."/>
            <person name="Bruce D."/>
            <person name="Goodwin L."/>
            <person name="Pitluck S."/>
            <person name="Peters L."/>
            <person name="Ovchinnikova G."/>
            <person name="Teshima H."/>
            <person name="Kyrpides N."/>
            <person name="Mavromatis K."/>
            <person name="Ivanova N."/>
            <person name="Brettin T."/>
            <person name="Detter J.C."/>
            <person name="Han C."/>
            <person name="Larimer F."/>
            <person name="Land M."/>
            <person name="Hauser L."/>
            <person name="Markowitz V."/>
            <person name="Cheng J.-F."/>
            <person name="Hugenholtz P."/>
            <person name="Woyke T."/>
            <person name="Wu D."/>
            <person name="Brambilla E."/>
            <person name="Klenk H.-P."/>
            <person name="Eisen J.A."/>
        </authorList>
    </citation>
    <scope>NUCLEOTIDE SEQUENCE</scope>
    <source>
        <strain evidence="4">DSM 6220</strain>
    </source>
</reference>
<evidence type="ECO:0000256" key="1">
    <source>
        <dbReference type="ARBA" id="ARBA00004948"/>
    </source>
</evidence>
<dbReference type="RefSeq" id="WP_014402942.1">
    <property type="nucleotide sequence ID" value="NC_017033.1"/>
</dbReference>
<dbReference type="CDD" id="cd00564">
    <property type="entry name" value="TMP_TenI"/>
    <property type="match status" value="1"/>
</dbReference>
<dbReference type="STRING" id="767434.Fraau_1518"/>
<organism evidence="4 5">
    <name type="scientific">Frateuria aurantia (strain ATCC 33424 / DSM 6220 / KCTC 2777 / LMG 1558 / NBRC 3245 / NCIMB 13370)</name>
    <name type="common">Acetobacter aurantius</name>
    <dbReference type="NCBI Taxonomy" id="767434"/>
    <lineage>
        <taxon>Bacteria</taxon>
        <taxon>Pseudomonadati</taxon>
        <taxon>Pseudomonadota</taxon>
        <taxon>Gammaproteobacteria</taxon>
        <taxon>Lysobacterales</taxon>
        <taxon>Rhodanobacteraceae</taxon>
        <taxon>Frateuria</taxon>
    </lineage>
</organism>
<name>H8L691_FRAAD</name>
<evidence type="ECO:0000259" key="3">
    <source>
        <dbReference type="Pfam" id="PF02581"/>
    </source>
</evidence>
<dbReference type="EMBL" id="CP003350">
    <property type="protein sequence ID" value="AFC85937.1"/>
    <property type="molecule type" value="Genomic_DNA"/>
</dbReference>
<dbReference type="InterPro" id="IPR036206">
    <property type="entry name" value="ThiamineP_synth_sf"/>
</dbReference>
<dbReference type="GO" id="GO:0009228">
    <property type="term" value="P:thiamine biosynthetic process"/>
    <property type="evidence" value="ECO:0007669"/>
    <property type="project" value="UniProtKB-KW"/>
</dbReference>
<dbReference type="SUPFAM" id="SSF51391">
    <property type="entry name" value="Thiamin phosphate synthase"/>
    <property type="match status" value="1"/>
</dbReference>
<dbReference type="OrthoDB" id="9789949at2"/>
<gene>
    <name evidence="4" type="ordered locus">Fraau_1518</name>
</gene>
<comment type="pathway">
    <text evidence="1">Cofactor biosynthesis; thiamine diphosphate biosynthesis.</text>
</comment>
<evidence type="ECO:0000313" key="4">
    <source>
        <dbReference type="EMBL" id="AFC85937.1"/>
    </source>
</evidence>
<dbReference type="GO" id="GO:0005737">
    <property type="term" value="C:cytoplasm"/>
    <property type="evidence" value="ECO:0007669"/>
    <property type="project" value="TreeGrafter"/>
</dbReference>
<evidence type="ECO:0000313" key="5">
    <source>
        <dbReference type="Proteomes" id="UP000005234"/>
    </source>
</evidence>
<keyword evidence="5" id="KW-1185">Reference proteome</keyword>
<dbReference type="Pfam" id="PF02581">
    <property type="entry name" value="TMP-TENI"/>
    <property type="match status" value="1"/>
</dbReference>
<dbReference type="GO" id="GO:0004789">
    <property type="term" value="F:thiamine-phosphate diphosphorylase activity"/>
    <property type="evidence" value="ECO:0007669"/>
    <property type="project" value="TreeGrafter"/>
</dbReference>
<dbReference type="NCBIfam" id="NF000734">
    <property type="entry name" value="PRK00043.1-5"/>
    <property type="match status" value="1"/>
</dbReference>
<dbReference type="PANTHER" id="PTHR20857:SF15">
    <property type="entry name" value="THIAMINE-PHOSPHATE SYNTHASE"/>
    <property type="match status" value="1"/>
</dbReference>